<dbReference type="InterPro" id="IPR015797">
    <property type="entry name" value="NUDIX_hydrolase-like_dom_sf"/>
</dbReference>
<organism evidence="9 10">
    <name type="scientific">Bosea rubneri</name>
    <dbReference type="NCBI Taxonomy" id="3075434"/>
    <lineage>
        <taxon>Bacteria</taxon>
        <taxon>Pseudomonadati</taxon>
        <taxon>Pseudomonadota</taxon>
        <taxon>Alphaproteobacteria</taxon>
        <taxon>Hyphomicrobiales</taxon>
        <taxon>Boseaceae</taxon>
        <taxon>Bosea</taxon>
    </lineage>
</organism>
<comment type="similarity">
    <text evidence="3">Belongs to the Nudix hydrolase family. NudK subfamily.</text>
</comment>
<dbReference type="Pfam" id="PF00293">
    <property type="entry name" value="NUDIX"/>
    <property type="match status" value="1"/>
</dbReference>
<dbReference type="SUPFAM" id="SSF55811">
    <property type="entry name" value="Nudix"/>
    <property type="match status" value="1"/>
</dbReference>
<evidence type="ECO:0000259" key="8">
    <source>
        <dbReference type="PROSITE" id="PS51462"/>
    </source>
</evidence>
<evidence type="ECO:0000313" key="9">
    <source>
        <dbReference type="EMBL" id="MDU0340773.1"/>
    </source>
</evidence>
<gene>
    <name evidence="9" type="ORF">RKE40_12805</name>
</gene>
<sequence>MNEAAGKPSGEAQEQPAEITALSSRVVYENRWMRVREDEVLRQDGSTGIYGVVEKTDFVAIVAVEENGDLHLVEQYRYPVGGRFWELPQGSWESRPDAEPVTVARGELREEAGVEAGEMIEAGYLFECYGYSNQGCHVFLARQLSAAPRELDHEEQGLVTRRFSPAEVTAMIESGAIRDAITIAALGLMMLKGLLSGFGANGA</sequence>
<name>A0ABU3S7K5_9HYPH</name>
<evidence type="ECO:0000256" key="4">
    <source>
        <dbReference type="ARBA" id="ARBA00016377"/>
    </source>
</evidence>
<evidence type="ECO:0000256" key="6">
    <source>
        <dbReference type="ARBA" id="ARBA00032162"/>
    </source>
</evidence>
<evidence type="ECO:0000256" key="2">
    <source>
        <dbReference type="ARBA" id="ARBA00001946"/>
    </source>
</evidence>
<dbReference type="PROSITE" id="PS51462">
    <property type="entry name" value="NUDIX"/>
    <property type="match status" value="1"/>
</dbReference>
<evidence type="ECO:0000256" key="7">
    <source>
        <dbReference type="ARBA" id="ARBA00032272"/>
    </source>
</evidence>
<keyword evidence="5 9" id="KW-0378">Hydrolase</keyword>
<accession>A0ABU3S7K5</accession>
<dbReference type="PANTHER" id="PTHR11839">
    <property type="entry name" value="UDP/ADP-SUGAR PYROPHOSPHATASE"/>
    <property type="match status" value="1"/>
</dbReference>
<reference evidence="9 10" key="1">
    <citation type="submission" date="2023-09" db="EMBL/GenBank/DDBJ databases">
        <title>Whole genome shotgun sequencing (WGS) of Bosea sp. ZW T0_25, isolated from stored onions (Allium cepa).</title>
        <authorList>
            <person name="Stoll D.A."/>
            <person name="Huch M."/>
        </authorList>
    </citation>
    <scope>NUCLEOTIDE SEQUENCE [LARGE SCALE GENOMIC DNA]</scope>
    <source>
        <strain evidence="9 10">ZW T0_25</strain>
    </source>
</reference>
<proteinExistence type="inferred from homology"/>
<dbReference type="Proteomes" id="UP001254257">
    <property type="component" value="Unassembled WGS sequence"/>
</dbReference>
<dbReference type="EMBL" id="JAWDID010000016">
    <property type="protein sequence ID" value="MDU0340773.1"/>
    <property type="molecule type" value="Genomic_DNA"/>
</dbReference>
<evidence type="ECO:0000256" key="1">
    <source>
        <dbReference type="ARBA" id="ARBA00000847"/>
    </source>
</evidence>
<dbReference type="RefSeq" id="WP_316018620.1">
    <property type="nucleotide sequence ID" value="NZ_JAWDID010000016.1"/>
</dbReference>
<keyword evidence="10" id="KW-1185">Reference proteome</keyword>
<comment type="cofactor">
    <cofactor evidence="2">
        <name>Mg(2+)</name>
        <dbReference type="ChEBI" id="CHEBI:18420"/>
    </cofactor>
</comment>
<dbReference type="CDD" id="cd24161">
    <property type="entry name" value="NUDIX_ADPRase_Ndx2"/>
    <property type="match status" value="1"/>
</dbReference>
<dbReference type="GO" id="GO:0016787">
    <property type="term" value="F:hydrolase activity"/>
    <property type="evidence" value="ECO:0007669"/>
    <property type="project" value="UniProtKB-KW"/>
</dbReference>
<comment type="caution">
    <text evidence="9">The sequence shown here is derived from an EMBL/GenBank/DDBJ whole genome shotgun (WGS) entry which is preliminary data.</text>
</comment>
<dbReference type="PANTHER" id="PTHR11839:SF18">
    <property type="entry name" value="NUDIX HYDROLASE DOMAIN-CONTAINING PROTEIN"/>
    <property type="match status" value="1"/>
</dbReference>
<dbReference type="Gene3D" id="3.90.79.10">
    <property type="entry name" value="Nucleoside Triphosphate Pyrophosphohydrolase"/>
    <property type="match status" value="1"/>
</dbReference>
<protein>
    <recommendedName>
        <fullName evidence="4">GDP-mannose pyrophosphatase</fullName>
    </recommendedName>
    <alternativeName>
        <fullName evidence="6">GDP-mannose hydrolase</fullName>
    </alternativeName>
    <alternativeName>
        <fullName evidence="7">GDPMK</fullName>
    </alternativeName>
</protein>
<evidence type="ECO:0000256" key="3">
    <source>
        <dbReference type="ARBA" id="ARBA00007275"/>
    </source>
</evidence>
<evidence type="ECO:0000313" key="10">
    <source>
        <dbReference type="Proteomes" id="UP001254257"/>
    </source>
</evidence>
<evidence type="ECO:0000256" key="5">
    <source>
        <dbReference type="ARBA" id="ARBA00022801"/>
    </source>
</evidence>
<comment type="catalytic activity">
    <reaction evidence="1">
        <text>GDP-alpha-D-mannose + H2O = alpha-D-mannose 1-phosphate + GMP + 2 H(+)</text>
        <dbReference type="Rhea" id="RHEA:27978"/>
        <dbReference type="ChEBI" id="CHEBI:15377"/>
        <dbReference type="ChEBI" id="CHEBI:15378"/>
        <dbReference type="ChEBI" id="CHEBI:57527"/>
        <dbReference type="ChEBI" id="CHEBI:58115"/>
        <dbReference type="ChEBI" id="CHEBI:58409"/>
    </reaction>
</comment>
<feature type="domain" description="Nudix hydrolase" evidence="8">
    <location>
        <begin position="54"/>
        <end position="185"/>
    </location>
</feature>
<dbReference type="InterPro" id="IPR000086">
    <property type="entry name" value="NUDIX_hydrolase_dom"/>
</dbReference>